<evidence type="ECO:0000313" key="2">
    <source>
        <dbReference type="Proteomes" id="UP000464751"/>
    </source>
</evidence>
<evidence type="ECO:0000313" key="1">
    <source>
        <dbReference type="EMBL" id="QIB34360.1"/>
    </source>
</evidence>
<name>A0A6P1YN59_9HYPH</name>
<dbReference type="EMBL" id="CP048630">
    <property type="protein sequence ID" value="QIB34360.1"/>
    <property type="molecule type" value="Genomic_DNA"/>
</dbReference>
<keyword evidence="2" id="KW-1185">Reference proteome</keyword>
<protein>
    <submittedName>
        <fullName evidence="1">Uncharacterized protein</fullName>
    </submittedName>
</protein>
<dbReference type="RefSeq" id="WP_163075504.1">
    <property type="nucleotide sequence ID" value="NZ_CP048630.1"/>
</dbReference>
<organism evidence="1 2">
    <name type="scientific">Ancylobacter pratisalsi</name>
    <dbReference type="NCBI Taxonomy" id="1745854"/>
    <lineage>
        <taxon>Bacteria</taxon>
        <taxon>Pseudomonadati</taxon>
        <taxon>Pseudomonadota</taxon>
        <taxon>Alphaproteobacteria</taxon>
        <taxon>Hyphomicrobiales</taxon>
        <taxon>Xanthobacteraceae</taxon>
        <taxon>Ancylobacter</taxon>
    </lineage>
</organism>
<proteinExistence type="predicted"/>
<dbReference type="AlphaFoldDB" id="A0A6P1YN59"/>
<dbReference type="Proteomes" id="UP000464751">
    <property type="component" value="Chromosome"/>
</dbReference>
<sequence length="68" mass="7442">MSNVIQFPVRPAEPDPSLDIDLYTAVDVAIRDLRDIAMRLRGDESGQAQAEQCLDMLSRALENALAVG</sequence>
<reference evidence="1 2" key="1">
    <citation type="submission" date="2020-02" db="EMBL/GenBank/DDBJ databases">
        <authorList>
            <person name="Li G."/>
        </authorList>
    </citation>
    <scope>NUCLEOTIDE SEQUENCE [LARGE SCALE GENOMIC DNA]</scope>
    <source>
        <strain evidence="1 2">DSM 102029</strain>
    </source>
</reference>
<gene>
    <name evidence="1" type="ORF">G3A50_12050</name>
</gene>
<accession>A0A6P1YN59</accession>
<dbReference type="KEGG" id="apra:G3A50_12050"/>